<feature type="binding site" evidence="2">
    <location>
        <position position="175"/>
    </location>
    <ligand>
        <name>Mg(2+)</name>
        <dbReference type="ChEBI" id="CHEBI:18420"/>
    </ligand>
</feature>
<dbReference type="Pfam" id="PF00245">
    <property type="entry name" value="Alk_phosphatase"/>
    <property type="match status" value="1"/>
</dbReference>
<dbReference type="Proteomes" id="UP001516400">
    <property type="component" value="Unassembled WGS sequence"/>
</dbReference>
<accession>A0ABD2N0J7</accession>
<dbReference type="SMART" id="SM00098">
    <property type="entry name" value="alkPPc"/>
    <property type="match status" value="1"/>
</dbReference>
<evidence type="ECO:0000256" key="3">
    <source>
        <dbReference type="RuleBase" id="RU003946"/>
    </source>
</evidence>
<feature type="binding site" evidence="2">
    <location>
        <position position="298"/>
    </location>
    <ligand>
        <name>Zn(2+)</name>
        <dbReference type="ChEBI" id="CHEBI:29105"/>
        <label>2</label>
    </ligand>
</feature>
<evidence type="ECO:0000313" key="4">
    <source>
        <dbReference type="EMBL" id="KAL3271947.1"/>
    </source>
</evidence>
<dbReference type="PANTHER" id="PTHR11596">
    <property type="entry name" value="ALKALINE PHOSPHATASE"/>
    <property type="match status" value="1"/>
</dbReference>
<keyword evidence="5" id="KW-1185">Reference proteome</keyword>
<evidence type="ECO:0000256" key="1">
    <source>
        <dbReference type="ARBA" id="ARBA00012647"/>
    </source>
</evidence>
<dbReference type="InterPro" id="IPR001952">
    <property type="entry name" value="Alkaline_phosphatase"/>
</dbReference>
<comment type="cofactor">
    <cofactor evidence="2">
        <name>Zn(2+)</name>
        <dbReference type="ChEBI" id="CHEBI:29105"/>
    </cofactor>
    <text evidence="2">Binds 2 Zn(2+) ions.</text>
</comment>
<comment type="caution">
    <text evidence="4">The sequence shown here is derived from an EMBL/GenBank/DDBJ whole genome shotgun (WGS) entry which is preliminary data.</text>
</comment>
<proteinExistence type="inferred from homology"/>
<feature type="binding site" evidence="2">
    <location>
        <position position="180"/>
    </location>
    <ligand>
        <name>Zn(2+)</name>
        <dbReference type="ChEBI" id="CHEBI:29105"/>
        <label>2</label>
    </ligand>
</feature>
<comment type="similarity">
    <text evidence="3">Belongs to the alkaline phosphatase family.</text>
</comment>
<reference evidence="4 5" key="1">
    <citation type="journal article" date="2021" name="BMC Biol.">
        <title>Horizontally acquired antibacterial genes associated with adaptive radiation of ladybird beetles.</title>
        <authorList>
            <person name="Li H.S."/>
            <person name="Tang X.F."/>
            <person name="Huang Y.H."/>
            <person name="Xu Z.Y."/>
            <person name="Chen M.L."/>
            <person name="Du X.Y."/>
            <person name="Qiu B.Y."/>
            <person name="Chen P.T."/>
            <person name="Zhang W."/>
            <person name="Slipinski A."/>
            <person name="Escalona H.E."/>
            <person name="Waterhouse R.M."/>
            <person name="Zwick A."/>
            <person name="Pang H."/>
        </authorList>
    </citation>
    <scope>NUCLEOTIDE SEQUENCE [LARGE SCALE GENOMIC DNA]</scope>
    <source>
        <strain evidence="4">SYSU2018</strain>
    </source>
</reference>
<dbReference type="InterPro" id="IPR017850">
    <property type="entry name" value="Alkaline_phosphatase_core_sf"/>
</dbReference>
<comment type="cofactor">
    <cofactor evidence="2">
        <name>Mg(2+)</name>
        <dbReference type="ChEBI" id="CHEBI:18420"/>
    </cofactor>
    <text evidence="2">Binds 1 Mg(2+) ion.</text>
</comment>
<keyword evidence="2" id="KW-0460">Magnesium</keyword>
<dbReference type="GO" id="GO:0004035">
    <property type="term" value="F:alkaline phosphatase activity"/>
    <property type="evidence" value="ECO:0007669"/>
    <property type="project" value="UniProtKB-EC"/>
</dbReference>
<dbReference type="PANTHER" id="PTHR11596:SF91">
    <property type="entry name" value="ALKALINE PHOSPHATASE-RELATED"/>
    <property type="match status" value="1"/>
</dbReference>
<dbReference type="AlphaFoldDB" id="A0ABD2N0J7"/>
<dbReference type="CDD" id="cd16012">
    <property type="entry name" value="ALP"/>
    <property type="match status" value="1"/>
</dbReference>
<keyword evidence="2" id="KW-0479">Metal-binding</keyword>
<feature type="binding site" evidence="2">
    <location>
        <position position="184"/>
    </location>
    <ligand>
        <name>Zn(2+)</name>
        <dbReference type="ChEBI" id="CHEBI:29105"/>
        <label>2</label>
    </ligand>
</feature>
<keyword evidence="2" id="KW-0862">Zinc</keyword>
<evidence type="ECO:0000256" key="2">
    <source>
        <dbReference type="PIRSR" id="PIRSR601952-2"/>
    </source>
</evidence>
<feature type="binding site" evidence="2">
    <location>
        <position position="221"/>
    </location>
    <ligand>
        <name>Zn(2+)</name>
        <dbReference type="ChEBI" id="CHEBI:29105"/>
        <label>2</label>
    </ligand>
</feature>
<dbReference type="Gene3D" id="3.40.720.10">
    <property type="entry name" value="Alkaline Phosphatase, subunit A"/>
    <property type="match status" value="1"/>
</dbReference>
<feature type="binding site" evidence="2">
    <location>
        <position position="222"/>
    </location>
    <ligand>
        <name>Zn(2+)</name>
        <dbReference type="ChEBI" id="CHEBI:29105"/>
        <label>2</label>
    </ligand>
</feature>
<dbReference type="SUPFAM" id="SSF53649">
    <property type="entry name" value="Alkaline phosphatase-like"/>
    <property type="match status" value="1"/>
</dbReference>
<dbReference type="EC" id="3.1.3.1" evidence="1"/>
<dbReference type="PRINTS" id="PR00113">
    <property type="entry name" value="ALKPHPHTASE"/>
</dbReference>
<protein>
    <recommendedName>
        <fullName evidence="1">alkaline phosphatase</fullName>
        <ecNumber evidence="1">3.1.3.1</ecNumber>
    </recommendedName>
</protein>
<gene>
    <name evidence="4" type="ORF">HHI36_022417</name>
</gene>
<organism evidence="4 5">
    <name type="scientific">Cryptolaemus montrouzieri</name>
    <dbReference type="NCBI Taxonomy" id="559131"/>
    <lineage>
        <taxon>Eukaryota</taxon>
        <taxon>Metazoa</taxon>
        <taxon>Ecdysozoa</taxon>
        <taxon>Arthropoda</taxon>
        <taxon>Hexapoda</taxon>
        <taxon>Insecta</taxon>
        <taxon>Pterygota</taxon>
        <taxon>Neoptera</taxon>
        <taxon>Endopterygota</taxon>
        <taxon>Coleoptera</taxon>
        <taxon>Polyphaga</taxon>
        <taxon>Cucujiformia</taxon>
        <taxon>Coccinelloidea</taxon>
        <taxon>Coccinellidae</taxon>
        <taxon>Scymninae</taxon>
        <taxon>Scymnini</taxon>
        <taxon>Cryptolaemus</taxon>
    </lineage>
</organism>
<name>A0ABD2N0J7_9CUCU</name>
<evidence type="ECO:0000313" key="5">
    <source>
        <dbReference type="Proteomes" id="UP001516400"/>
    </source>
</evidence>
<sequence>MLDAPAYNSQMVTEWLTQKFGLYSHTASKYWESDADIKPPNKTLQQCPDIAKQLIHSELGQNFHVIMGCGRNKFLPKTTTDEEGGLGHRLDNKNLIEEWKEIKEKDQKKHEYIWNRKQLMEVKNDTDYLFGLFDNDMCKYNVDRDPEMDPTLEEMTEAAIKRLQKSEKGYFLFVEGGMIDQAHHDNKAGKALDETAEFSKAIRKAVEMTNEQDTLIVVTADHSHTMVIGSYPKRGSDVLGLSNIYDLFKFKEIIPILTYANGPGQEHTVNGSIYDYSKDNIDMNYKYPVTYKTTQETHGGDDVLIYARGPWAHLFGGVMEQNAIPHLMAYASCVGDKSTACKDGATSTGNGVLPNPKTFEVITCLQLLLTVIYCKQYINIFYEL</sequence>
<dbReference type="EMBL" id="JABFTP020000042">
    <property type="protein sequence ID" value="KAL3271947.1"/>
    <property type="molecule type" value="Genomic_DNA"/>
</dbReference>